<evidence type="ECO:0000313" key="2">
    <source>
        <dbReference type="Proteomes" id="UP000184114"/>
    </source>
</evidence>
<evidence type="ECO:0000313" key="1">
    <source>
        <dbReference type="EMBL" id="SHE53944.1"/>
    </source>
</evidence>
<dbReference type="RefSeq" id="WP_072973802.1">
    <property type="nucleotide sequence ID" value="NZ_FQTY01000003.1"/>
</dbReference>
<proteinExistence type="predicted"/>
<sequence length="274" mass="32604">MLYNNFEEATVEIESSIIEKIDFEKLINDCIKMGFNKCIIHIEEEKKMKQINKYLLKYNSEIEFYVYQDRLLNKQENQEVFYMSEQLKEDPNINEIFIYNLDFNKDNSIEGMLDFFKEKEEILERYEYIIIKIFFVKKILINMKQFNDALQKIPRSVKIYYESSFIPTQTCIEHPCNIYLCSGANCHTVKSKFPRELYIDESGSIIPYGIKNKELTVGNILKESLALNLEKYNKSPAHNKFIENCRYIRAEYLTIWPFSFFPFGGIVNVISEKS</sequence>
<reference evidence="2" key="1">
    <citation type="submission" date="2016-11" db="EMBL/GenBank/DDBJ databases">
        <authorList>
            <person name="Varghese N."/>
            <person name="Submissions S."/>
        </authorList>
    </citation>
    <scope>NUCLEOTIDE SEQUENCE [LARGE SCALE GENOMIC DNA]</scope>
    <source>
        <strain evidence="2">DSM 18095</strain>
    </source>
</reference>
<dbReference type="AlphaFoldDB" id="A0A1M4UB83"/>
<dbReference type="GeneID" id="90996184"/>
<keyword evidence="2" id="KW-1185">Reference proteome</keyword>
<organism evidence="1 2">
    <name type="scientific">Tissierella praeacuta DSM 18095</name>
    <dbReference type="NCBI Taxonomy" id="1123404"/>
    <lineage>
        <taxon>Bacteria</taxon>
        <taxon>Bacillati</taxon>
        <taxon>Bacillota</taxon>
        <taxon>Tissierellia</taxon>
        <taxon>Tissierellales</taxon>
        <taxon>Tissierellaceae</taxon>
        <taxon>Tissierella</taxon>
    </lineage>
</organism>
<name>A0A1M4UB83_9FIRM</name>
<dbReference type="Proteomes" id="UP000184114">
    <property type="component" value="Unassembled WGS sequence"/>
</dbReference>
<dbReference type="EMBL" id="FQTY01000003">
    <property type="protein sequence ID" value="SHE53944.1"/>
    <property type="molecule type" value="Genomic_DNA"/>
</dbReference>
<gene>
    <name evidence="1" type="ORF">SAMN02745784_00988</name>
</gene>
<protein>
    <submittedName>
        <fullName evidence="1">Uncharacterized protein</fullName>
    </submittedName>
</protein>
<accession>A0A1M4UB83</accession>
<dbReference type="STRING" id="1123404.SAMN02745784_00988"/>